<gene>
    <name evidence="1" type="ORF">BN424_1863</name>
</gene>
<dbReference type="RefSeq" id="WP_015076533.1">
    <property type="nucleotide sequence ID" value="NC_019425.2"/>
</dbReference>
<dbReference type="HOGENOM" id="CLU_2245058_0_0_9"/>
<reference evidence="2" key="1">
    <citation type="journal article" date="2013" name="Genome Announc.">
        <title>Complete Chromosome Sequence of Carnobacterium maltaromaticum LMA 28.</title>
        <authorList>
            <person name="Cailliez-Grimal C."/>
            <person name="Chaillou S."/>
            <person name="Anba-Mondoloni J."/>
            <person name="Loux V."/>
            <person name="Afzal M.I."/>
            <person name="Rahman A."/>
            <person name="Kergourlay G."/>
            <person name="Champomier-Verges M.C."/>
            <person name="Zagorec M."/>
            <person name="Dalgaard P."/>
            <person name="Leisner J.J."/>
            <person name="Prevost H."/>
            <person name="Revol-Junelles A.M."/>
            <person name="Borges F."/>
        </authorList>
    </citation>
    <scope>NUCLEOTIDE SEQUENCE</scope>
    <source>
        <strain evidence="2">LMA28</strain>
    </source>
</reference>
<dbReference type="STRING" id="1234679.BN424_1863"/>
<accession>K8E4G4</accession>
<evidence type="ECO:0000313" key="2">
    <source>
        <dbReference type="Proteomes" id="UP000000212"/>
    </source>
</evidence>
<protein>
    <submittedName>
        <fullName evidence="1">Uncharacterized protein</fullName>
    </submittedName>
</protein>
<dbReference type="KEGG" id="cml:BN424_1863"/>
<name>K8E4G4_CARML</name>
<proteinExistence type="predicted"/>
<organism evidence="1 2">
    <name type="scientific">Carnobacterium maltaromaticum LMA28</name>
    <dbReference type="NCBI Taxonomy" id="1234679"/>
    <lineage>
        <taxon>Bacteria</taxon>
        <taxon>Bacillati</taxon>
        <taxon>Bacillota</taxon>
        <taxon>Bacilli</taxon>
        <taxon>Lactobacillales</taxon>
        <taxon>Carnobacteriaceae</taxon>
        <taxon>Carnobacterium</taxon>
    </lineage>
</organism>
<dbReference type="EMBL" id="HE999757">
    <property type="protein sequence ID" value="CCO11304.2"/>
    <property type="molecule type" value="Genomic_DNA"/>
</dbReference>
<dbReference type="OrthoDB" id="2289900at2"/>
<dbReference type="AlphaFoldDB" id="K8E4G4"/>
<dbReference type="Proteomes" id="UP000000212">
    <property type="component" value="Chromosome"/>
</dbReference>
<keyword evidence="2" id="KW-1185">Reference proteome</keyword>
<sequence>MEFIMETPINIDELVRKAGDLNEWENRLSAVHELGKYDCQQSRDVLVRLALHDKVFGVKEAAFRYAQGLGIYKNGKPLTLGKKVSVIPLKKSIKLLQEQKKKLT</sequence>
<evidence type="ECO:0000313" key="1">
    <source>
        <dbReference type="EMBL" id="CCO11304.2"/>
    </source>
</evidence>